<protein>
    <submittedName>
        <fullName evidence="1">Uncharacterized protein</fullName>
    </submittedName>
</protein>
<sequence>MLILLHHPQDIPLWGSPHPPPNPQHHLPSLLSCGTLKICLQHHPHPSLHLLPPAESSLSLAILMLTLCPPHMPLMPPSHLLIHPHDVTPMQSHHLCPHHSLCLCTPTLSSLPLTILTLLRCPQDKPPTLRSTSLMPPPTRCLPSLHSRIRSIGYGGLLA</sequence>
<accession>A0A9Q3CNH0</accession>
<dbReference type="Proteomes" id="UP000765509">
    <property type="component" value="Unassembled WGS sequence"/>
</dbReference>
<evidence type="ECO:0000313" key="2">
    <source>
        <dbReference type="Proteomes" id="UP000765509"/>
    </source>
</evidence>
<proteinExistence type="predicted"/>
<dbReference type="EMBL" id="AVOT02009569">
    <property type="protein sequence ID" value="MBW0488371.1"/>
    <property type="molecule type" value="Genomic_DNA"/>
</dbReference>
<dbReference type="AlphaFoldDB" id="A0A9Q3CNH0"/>
<comment type="caution">
    <text evidence="1">The sequence shown here is derived from an EMBL/GenBank/DDBJ whole genome shotgun (WGS) entry which is preliminary data.</text>
</comment>
<evidence type="ECO:0000313" key="1">
    <source>
        <dbReference type="EMBL" id="MBW0488371.1"/>
    </source>
</evidence>
<reference evidence="1" key="1">
    <citation type="submission" date="2021-03" db="EMBL/GenBank/DDBJ databases">
        <title>Draft genome sequence of rust myrtle Austropuccinia psidii MF-1, a brazilian biotype.</title>
        <authorList>
            <person name="Quecine M.C."/>
            <person name="Pachon D.M.R."/>
            <person name="Bonatelli M.L."/>
            <person name="Correr F.H."/>
            <person name="Franceschini L.M."/>
            <person name="Leite T.F."/>
            <person name="Margarido G.R.A."/>
            <person name="Almeida C.A."/>
            <person name="Ferrarezi J.A."/>
            <person name="Labate C.A."/>
        </authorList>
    </citation>
    <scope>NUCLEOTIDE SEQUENCE</scope>
    <source>
        <strain evidence="1">MF-1</strain>
    </source>
</reference>
<keyword evidence="2" id="KW-1185">Reference proteome</keyword>
<gene>
    <name evidence="1" type="ORF">O181_028086</name>
</gene>
<organism evidence="1 2">
    <name type="scientific">Austropuccinia psidii MF-1</name>
    <dbReference type="NCBI Taxonomy" id="1389203"/>
    <lineage>
        <taxon>Eukaryota</taxon>
        <taxon>Fungi</taxon>
        <taxon>Dikarya</taxon>
        <taxon>Basidiomycota</taxon>
        <taxon>Pucciniomycotina</taxon>
        <taxon>Pucciniomycetes</taxon>
        <taxon>Pucciniales</taxon>
        <taxon>Sphaerophragmiaceae</taxon>
        <taxon>Austropuccinia</taxon>
    </lineage>
</organism>
<name>A0A9Q3CNH0_9BASI</name>